<dbReference type="GO" id="GO:0019213">
    <property type="term" value="F:deacetylase activity"/>
    <property type="evidence" value="ECO:0007669"/>
    <property type="project" value="InterPro"/>
</dbReference>
<dbReference type="PIRSF" id="PIRSF039004">
    <property type="entry name" value="ADE_EF_0837"/>
    <property type="match status" value="1"/>
</dbReference>
<evidence type="ECO:0000256" key="2">
    <source>
        <dbReference type="PIRSR" id="PIRSR039004-2"/>
    </source>
</evidence>
<dbReference type="GO" id="GO:0016810">
    <property type="term" value="F:hydrolase activity, acting on carbon-nitrogen (but not peptide) bonds"/>
    <property type="evidence" value="ECO:0007669"/>
    <property type="project" value="InterPro"/>
</dbReference>
<dbReference type="InterPro" id="IPR011059">
    <property type="entry name" value="Metal-dep_hydrolase_composite"/>
</dbReference>
<proteinExistence type="predicted"/>
<feature type="binding site" description="via carbamate group" evidence="1">
    <location>
        <position position="186"/>
    </location>
    <ligand>
        <name>Zn(2+)</name>
        <dbReference type="ChEBI" id="CHEBI:29105"/>
        <label>1</label>
    </ligand>
</feature>
<feature type="modified residue" description="N6-carboxylysine" evidence="2">
    <location>
        <position position="186"/>
    </location>
</feature>
<dbReference type="InterPro" id="IPR032466">
    <property type="entry name" value="Metal_Hydrolase"/>
</dbReference>
<accession>H6RH38</accession>
<feature type="binding site" evidence="1">
    <location>
        <position position="303"/>
    </location>
    <ligand>
        <name>Zn(2+)</name>
        <dbReference type="ChEBI" id="CHEBI:29105"/>
        <label>1</label>
    </ligand>
</feature>
<keyword evidence="1" id="KW-0479">Metal-binding</keyword>
<dbReference type="GO" id="GO:0046872">
    <property type="term" value="F:metal ion binding"/>
    <property type="evidence" value="ECO:0007669"/>
    <property type="project" value="UniProtKB-KW"/>
</dbReference>
<dbReference type="SUPFAM" id="SSF51556">
    <property type="entry name" value="Metallo-dependent hydrolases"/>
    <property type="match status" value="1"/>
</dbReference>
<dbReference type="PANTHER" id="PTHR42717:SF1">
    <property type="entry name" value="IMIDAZOLONEPROPIONASE AND RELATED AMIDOHYDROLASES"/>
    <property type="match status" value="1"/>
</dbReference>
<keyword evidence="5" id="KW-0378">Hydrolase</keyword>
<dbReference type="PANTHER" id="PTHR42717">
    <property type="entry name" value="DIHYDROOROTASE-RELATED"/>
    <property type="match status" value="1"/>
</dbReference>
<dbReference type="Pfam" id="PF01979">
    <property type="entry name" value="Amidohydro_1"/>
    <property type="match status" value="1"/>
</dbReference>
<dbReference type="SUPFAM" id="SSF51338">
    <property type="entry name" value="Composite domain of metallo-dependent hydrolases"/>
    <property type="match status" value="1"/>
</dbReference>
<feature type="binding site" description="via carbamate group" evidence="1">
    <location>
        <position position="186"/>
    </location>
    <ligand>
        <name>Zn(2+)</name>
        <dbReference type="ChEBI" id="CHEBI:29105"/>
        <label>2</label>
    </ligand>
</feature>
<sequence length="411" mass="44859">MNILKLLFLSVVLFSTPIIAQNYDIVIKGGHIIDPLNNIDQVMDLAIKSGKIAAVKKNIPTAQTKKIVDASGLIVSPGLIDMHTHNFYGTVHNRYLANSFQAVPPDGFTFRSGVTTVVDAGSPGWKNFDLYKSQVIEPSKTRVLAFLNIVGDGMSGGAREQNIDDMNPKTTAFVAKQNKDHVVGVKLAHFMGYDWTPTELTVEAGRLASMPVMIDFGGSIPELPLEKLLLEKLRPGDIFTHTYANVNGRTPVVAENGIVRDYVFEAQKRGIVFDVGHGGGSFIFKQAIPAIQQGFKPNVISTDLHTGSMNGGMKNINNVMSKFLNMGLSIQEVIAATTSKPAKYIQRKDLGHLSIGAIADVTLLNLRIGDFGFIDTRGKKMRGNQKLECELTLREGNVVYDLNGLASSDWK</sequence>
<organism evidence="5">
    <name type="scientific">uncultured Flavobacteriia bacterium</name>
    <dbReference type="NCBI Taxonomy" id="212695"/>
    <lineage>
        <taxon>Bacteria</taxon>
        <taxon>Pseudomonadati</taxon>
        <taxon>Bacteroidota</taxon>
        <taxon>Flavobacteriia</taxon>
        <taxon>environmental samples</taxon>
    </lineage>
</organism>
<feature type="binding site" evidence="1">
    <location>
        <position position="85"/>
    </location>
    <ligand>
        <name>Zn(2+)</name>
        <dbReference type="ChEBI" id="CHEBI:29105"/>
        <label>1</label>
    </ligand>
</feature>
<keyword evidence="3" id="KW-0732">Signal</keyword>
<feature type="binding site" evidence="1">
    <location>
        <position position="83"/>
    </location>
    <ligand>
        <name>Zn(2+)</name>
        <dbReference type="ChEBI" id="CHEBI:29105"/>
        <label>1</label>
    </ligand>
</feature>
<evidence type="ECO:0000256" key="3">
    <source>
        <dbReference type="SAM" id="SignalP"/>
    </source>
</evidence>
<dbReference type="EMBL" id="FO117605">
    <property type="protein sequence ID" value="CCG00349.1"/>
    <property type="molecule type" value="Genomic_DNA"/>
</dbReference>
<dbReference type="Gene3D" id="3.20.20.140">
    <property type="entry name" value="Metal-dependent hydrolases"/>
    <property type="match status" value="1"/>
</dbReference>
<gene>
    <name evidence="5" type="ORF">VIS_S18CTB50018</name>
</gene>
<reference evidence="5" key="1">
    <citation type="journal article" date="2012" name="Environ. Microbiol.">
        <title>Genomic content of uncultured Bacteroidetes from contrasting oceanic provinces in the North Atlantic Ocean.</title>
        <authorList>
            <person name="Gomez-Pereira P.R."/>
            <person name="Schuler M."/>
            <person name="Fuchs B.M."/>
            <person name="Bennke C."/>
            <person name="Teeling H."/>
            <person name="Waldmann J."/>
            <person name="Richter M."/>
            <person name="Barbe V."/>
            <person name="Bataille E."/>
            <person name="Glockner F.O."/>
            <person name="Amann R."/>
        </authorList>
    </citation>
    <scope>NUCLEOTIDE SEQUENCE</scope>
</reference>
<dbReference type="InterPro" id="IPR006680">
    <property type="entry name" value="Amidohydro-rel"/>
</dbReference>
<feature type="domain" description="Amidohydrolase-related" evidence="4">
    <location>
        <begin position="287"/>
        <end position="367"/>
    </location>
</feature>
<evidence type="ECO:0000259" key="4">
    <source>
        <dbReference type="Pfam" id="PF01979"/>
    </source>
</evidence>
<feature type="signal peptide" evidence="3">
    <location>
        <begin position="1"/>
        <end position="20"/>
    </location>
</feature>
<dbReference type="NCBIfam" id="NF006689">
    <property type="entry name" value="PRK09237.1"/>
    <property type="match status" value="1"/>
</dbReference>
<dbReference type="InterPro" id="IPR020043">
    <property type="entry name" value="Deacetylase_Atu3266-like"/>
</dbReference>
<keyword evidence="1" id="KW-0862">Zinc</keyword>
<reference evidence="5" key="2">
    <citation type="submission" date="2012-02" db="EMBL/GenBank/DDBJ databases">
        <authorList>
            <person name="Genoscope - CEA"/>
        </authorList>
    </citation>
    <scope>NUCLEOTIDE SEQUENCE</scope>
</reference>
<protein>
    <submittedName>
        <fullName evidence="5">Exported protein, possible metal-dependent hydrolase</fullName>
    </submittedName>
</protein>
<dbReference type="AlphaFoldDB" id="H6RH38"/>
<name>H6RH38_9BACT</name>
<feature type="chain" id="PRO_5003606275" evidence="3">
    <location>
        <begin position="21"/>
        <end position="411"/>
    </location>
</feature>
<evidence type="ECO:0000313" key="5">
    <source>
        <dbReference type="EMBL" id="CCG00349.1"/>
    </source>
</evidence>
<dbReference type="Gene3D" id="2.30.40.10">
    <property type="entry name" value="Urease, subunit C, domain 1"/>
    <property type="match status" value="1"/>
</dbReference>
<feature type="binding site" evidence="1">
    <location>
        <position position="241"/>
    </location>
    <ligand>
        <name>Zn(2+)</name>
        <dbReference type="ChEBI" id="CHEBI:29105"/>
        <label>2</label>
    </ligand>
</feature>
<evidence type="ECO:0000256" key="1">
    <source>
        <dbReference type="PIRSR" id="PIRSR039004-1"/>
    </source>
</evidence>